<feature type="compositionally biased region" description="Polar residues" evidence="1">
    <location>
        <begin position="37"/>
        <end position="61"/>
    </location>
</feature>
<organism evidence="5 6">
    <name type="scientific">Nyssa sinensis</name>
    <dbReference type="NCBI Taxonomy" id="561372"/>
    <lineage>
        <taxon>Eukaryota</taxon>
        <taxon>Viridiplantae</taxon>
        <taxon>Streptophyta</taxon>
        <taxon>Embryophyta</taxon>
        <taxon>Tracheophyta</taxon>
        <taxon>Spermatophyta</taxon>
        <taxon>Magnoliopsida</taxon>
        <taxon>eudicotyledons</taxon>
        <taxon>Gunneridae</taxon>
        <taxon>Pentapetalae</taxon>
        <taxon>asterids</taxon>
        <taxon>Cornales</taxon>
        <taxon>Nyssaceae</taxon>
        <taxon>Nyssa</taxon>
    </lineage>
</organism>
<dbReference type="InterPro" id="IPR029472">
    <property type="entry name" value="Copia-like_N"/>
</dbReference>
<gene>
    <name evidence="5" type="ORF">F0562_017828</name>
</gene>
<evidence type="ECO:0000256" key="1">
    <source>
        <dbReference type="SAM" id="MobiDB-lite"/>
    </source>
</evidence>
<sequence length="501" mass="55769">MDRNGILTVTLLFLIVLDCSDASLVWNLRILVGGATKDNSSASQISQLPSPNSGGKQSNPGSVDADKTGKEKHENPQAPNNSSKVNPKGSNNENNNTASVSPPTDEKIDKMKSHEEQEKGDDKTNPQLGTNGSCDGSSETKRCRVKKLVACIQSFQSGSKDLTLVVQNEGDSTLKVNITIPNSVKNDMKKREILTPTTPVHRITTELLDGSNFLSWSRFVKLYLGSRGKLGLLNGAIKVPESTNAKYAQWKVDNYTVLGWLFNSMEPRIYRMFMYHDVVSRLWTALTKMYAHARNDSPIYQLYRDIFRATQDDLLVLDYFGYLQTRWEKLSHYKPLSNLSSDAAKLIVERIECQQTYAFLMGLRHEFEPIHPHILASHPLLPLLIDAIIRERLVAHSTQLPLATLPTPVSTSTDHARASTSIAHSVTYSSSPSIPRDLGLLPPYRELLKYSRRSKPPISRFMPLSSPDSVALAFHGLSNFSAAQTNSVEIDKCKWETLAAD</sequence>
<dbReference type="InterPro" id="IPR055780">
    <property type="entry name" value="DUF7356"/>
</dbReference>
<evidence type="ECO:0000313" key="6">
    <source>
        <dbReference type="Proteomes" id="UP000325577"/>
    </source>
</evidence>
<evidence type="ECO:0000259" key="3">
    <source>
        <dbReference type="Pfam" id="PF14244"/>
    </source>
</evidence>
<accession>A0A5J4ZJ62</accession>
<feature type="compositionally biased region" description="Polar residues" evidence="1">
    <location>
        <begin position="125"/>
        <end position="137"/>
    </location>
</feature>
<keyword evidence="2" id="KW-0732">Signal</keyword>
<dbReference type="Proteomes" id="UP000325577">
    <property type="component" value="Linkage Group LG8"/>
</dbReference>
<dbReference type="Pfam" id="PF14244">
    <property type="entry name" value="Retrotran_gag_3"/>
    <property type="match status" value="1"/>
</dbReference>
<dbReference type="OrthoDB" id="1690976at2759"/>
<evidence type="ECO:0000259" key="4">
    <source>
        <dbReference type="Pfam" id="PF24053"/>
    </source>
</evidence>
<feature type="chain" id="PRO_5023898577" evidence="2">
    <location>
        <begin position="23"/>
        <end position="501"/>
    </location>
</feature>
<feature type="signal peptide" evidence="2">
    <location>
        <begin position="1"/>
        <end position="22"/>
    </location>
</feature>
<feature type="domain" description="Retrotransposon Copia-like N-terminal" evidence="3">
    <location>
        <begin position="202"/>
        <end position="240"/>
    </location>
</feature>
<feature type="region of interest" description="Disordered" evidence="1">
    <location>
        <begin position="37"/>
        <end position="139"/>
    </location>
</feature>
<proteinExistence type="predicted"/>
<feature type="compositionally biased region" description="Polar residues" evidence="1">
    <location>
        <begin position="77"/>
        <end position="102"/>
    </location>
</feature>
<evidence type="ECO:0000256" key="2">
    <source>
        <dbReference type="SAM" id="SignalP"/>
    </source>
</evidence>
<keyword evidence="6" id="KW-1185">Reference proteome</keyword>
<protein>
    <submittedName>
        <fullName evidence="5">Uncharacterized protein</fullName>
    </submittedName>
</protein>
<reference evidence="5 6" key="1">
    <citation type="submission" date="2019-09" db="EMBL/GenBank/DDBJ databases">
        <title>A chromosome-level genome assembly of the Chinese tupelo Nyssa sinensis.</title>
        <authorList>
            <person name="Yang X."/>
            <person name="Kang M."/>
            <person name="Yang Y."/>
            <person name="Xiong H."/>
            <person name="Wang M."/>
            <person name="Zhang Z."/>
            <person name="Wang Z."/>
            <person name="Wu H."/>
            <person name="Ma T."/>
            <person name="Liu J."/>
            <person name="Xi Z."/>
        </authorList>
    </citation>
    <scope>NUCLEOTIDE SEQUENCE [LARGE SCALE GENOMIC DNA]</scope>
    <source>
        <strain evidence="5">J267</strain>
        <tissue evidence="5">Leaf</tissue>
    </source>
</reference>
<dbReference type="Pfam" id="PF24053">
    <property type="entry name" value="DUF7356"/>
    <property type="match status" value="1"/>
</dbReference>
<dbReference type="PANTHER" id="PTHR37610:SF40">
    <property type="entry name" value="OS01G0909600 PROTEIN"/>
    <property type="match status" value="1"/>
</dbReference>
<feature type="compositionally biased region" description="Basic and acidic residues" evidence="1">
    <location>
        <begin position="104"/>
        <end position="124"/>
    </location>
</feature>
<dbReference type="EMBL" id="CM018051">
    <property type="protein sequence ID" value="KAA8517542.1"/>
    <property type="molecule type" value="Genomic_DNA"/>
</dbReference>
<name>A0A5J4ZJ62_9ASTE</name>
<feature type="domain" description="DUF7356" evidence="4">
    <location>
        <begin position="129"/>
        <end position="194"/>
    </location>
</feature>
<evidence type="ECO:0000313" key="5">
    <source>
        <dbReference type="EMBL" id="KAA8517542.1"/>
    </source>
</evidence>
<feature type="compositionally biased region" description="Basic and acidic residues" evidence="1">
    <location>
        <begin position="64"/>
        <end position="75"/>
    </location>
</feature>
<dbReference type="PANTHER" id="PTHR37610">
    <property type="entry name" value="CCHC-TYPE DOMAIN-CONTAINING PROTEIN"/>
    <property type="match status" value="1"/>
</dbReference>
<dbReference type="AlphaFoldDB" id="A0A5J4ZJ62"/>